<dbReference type="OrthoDB" id="6469526at2759"/>
<name>A0A4Y2WCH8_ARAVE</name>
<keyword evidence="2" id="KW-1185">Reference proteome</keyword>
<organism evidence="1 2">
    <name type="scientific">Araneus ventricosus</name>
    <name type="common">Orbweaver spider</name>
    <name type="synonym">Epeira ventricosa</name>
    <dbReference type="NCBI Taxonomy" id="182803"/>
    <lineage>
        <taxon>Eukaryota</taxon>
        <taxon>Metazoa</taxon>
        <taxon>Ecdysozoa</taxon>
        <taxon>Arthropoda</taxon>
        <taxon>Chelicerata</taxon>
        <taxon>Arachnida</taxon>
        <taxon>Araneae</taxon>
        <taxon>Araneomorphae</taxon>
        <taxon>Entelegynae</taxon>
        <taxon>Araneoidea</taxon>
        <taxon>Araneidae</taxon>
        <taxon>Araneus</taxon>
    </lineage>
</organism>
<dbReference type="EMBL" id="BGPR01059125">
    <property type="protein sequence ID" value="GBO35175.1"/>
    <property type="molecule type" value="Genomic_DNA"/>
</dbReference>
<proteinExistence type="predicted"/>
<feature type="non-terminal residue" evidence="1">
    <location>
        <position position="1"/>
    </location>
</feature>
<reference evidence="1 2" key="1">
    <citation type="journal article" date="2019" name="Sci. Rep.">
        <title>Orb-weaving spider Araneus ventricosus genome elucidates the spidroin gene catalogue.</title>
        <authorList>
            <person name="Kono N."/>
            <person name="Nakamura H."/>
            <person name="Ohtoshi R."/>
            <person name="Moran D.A.P."/>
            <person name="Shinohara A."/>
            <person name="Yoshida Y."/>
            <person name="Fujiwara M."/>
            <person name="Mori M."/>
            <person name="Tomita M."/>
            <person name="Arakawa K."/>
        </authorList>
    </citation>
    <scope>NUCLEOTIDE SEQUENCE [LARGE SCALE GENOMIC DNA]</scope>
</reference>
<protein>
    <submittedName>
        <fullName evidence="1">Uncharacterized protein</fullName>
    </submittedName>
</protein>
<dbReference type="Gene3D" id="3.30.420.10">
    <property type="entry name" value="Ribonuclease H-like superfamily/Ribonuclease H"/>
    <property type="match status" value="1"/>
</dbReference>
<dbReference type="Proteomes" id="UP000499080">
    <property type="component" value="Unassembled WGS sequence"/>
</dbReference>
<accession>A0A4Y2WCH8</accession>
<dbReference type="InterPro" id="IPR036397">
    <property type="entry name" value="RNaseH_sf"/>
</dbReference>
<evidence type="ECO:0000313" key="1">
    <source>
        <dbReference type="EMBL" id="GBO35175.1"/>
    </source>
</evidence>
<dbReference type="PANTHER" id="PTHR47326:SF1">
    <property type="entry name" value="HTH PSQ-TYPE DOMAIN-CONTAINING PROTEIN"/>
    <property type="match status" value="1"/>
</dbReference>
<comment type="caution">
    <text evidence="1">The sequence shown here is derived from an EMBL/GenBank/DDBJ whole genome shotgun (WGS) entry which is preliminary data.</text>
</comment>
<gene>
    <name evidence="1" type="ORF">AVEN_56715_1</name>
</gene>
<dbReference type="PANTHER" id="PTHR47326">
    <property type="entry name" value="TRANSPOSABLE ELEMENT TC3 TRANSPOSASE-LIKE PROTEIN"/>
    <property type="match status" value="1"/>
</dbReference>
<dbReference type="GO" id="GO:0003676">
    <property type="term" value="F:nucleic acid binding"/>
    <property type="evidence" value="ECO:0007669"/>
    <property type="project" value="InterPro"/>
</dbReference>
<evidence type="ECO:0000313" key="2">
    <source>
        <dbReference type="Proteomes" id="UP000499080"/>
    </source>
</evidence>
<dbReference type="AlphaFoldDB" id="A0A4Y2WCH8"/>
<sequence length="97" mass="10848">IIPFKKGIKARTKLKFCWIDRGGAVARPPRSLNLKSLNFYPCGYLKSKVYEKPVTSCMDLVSRVKEAAACVPDTPAHFEQVRESMRLRCEACIVASG</sequence>